<keyword evidence="9" id="KW-0460">Magnesium</keyword>
<dbReference type="SUPFAM" id="SSF52418">
    <property type="entry name" value="Nucleoside phosphorylase/phosphoribosyltransferase catalytic domain"/>
    <property type="match status" value="1"/>
</dbReference>
<dbReference type="SUPFAM" id="SSF47648">
    <property type="entry name" value="Nucleoside phosphorylase/phosphoribosyltransferase N-terminal domain"/>
    <property type="match status" value="1"/>
</dbReference>
<dbReference type="UniPathway" id="UPA00035">
    <property type="reaction ID" value="UER00041"/>
</dbReference>
<dbReference type="InterPro" id="IPR036320">
    <property type="entry name" value="Glycosyl_Trfase_fam3_N_dom_sf"/>
</dbReference>
<name>A0A1G6AXL1_9HYPH</name>
<evidence type="ECO:0000256" key="6">
    <source>
        <dbReference type="ARBA" id="ARBA00023141"/>
    </source>
</evidence>
<evidence type="ECO:0000259" key="11">
    <source>
        <dbReference type="Pfam" id="PF02885"/>
    </source>
</evidence>
<dbReference type="InterPro" id="IPR000312">
    <property type="entry name" value="Glycosyl_Trfase_fam3"/>
</dbReference>
<evidence type="ECO:0000256" key="9">
    <source>
        <dbReference type="HAMAP-Rule" id="MF_00211"/>
    </source>
</evidence>
<keyword evidence="6 9" id="KW-0057">Aromatic amino acid biosynthesis</keyword>
<comment type="cofactor">
    <cofactor evidence="9">
        <name>Mg(2+)</name>
        <dbReference type="ChEBI" id="CHEBI:18420"/>
    </cofactor>
    <text evidence="9">Binds 2 magnesium ions per monomer.</text>
</comment>
<proteinExistence type="inferred from homology"/>
<dbReference type="GO" id="GO:0004048">
    <property type="term" value="F:anthranilate phosphoribosyltransferase activity"/>
    <property type="evidence" value="ECO:0007669"/>
    <property type="project" value="UniProtKB-UniRule"/>
</dbReference>
<reference evidence="12 13" key="1">
    <citation type="submission" date="2016-10" db="EMBL/GenBank/DDBJ databases">
        <authorList>
            <person name="de Groot N.N."/>
        </authorList>
    </citation>
    <scope>NUCLEOTIDE SEQUENCE [LARGE SCALE GENOMIC DNA]</scope>
    <source>
        <strain evidence="12 13">ATCC 35022</strain>
    </source>
</reference>
<evidence type="ECO:0000313" key="13">
    <source>
        <dbReference type="Proteomes" id="UP000199071"/>
    </source>
</evidence>
<dbReference type="GO" id="GO:0005829">
    <property type="term" value="C:cytosol"/>
    <property type="evidence" value="ECO:0007669"/>
    <property type="project" value="TreeGrafter"/>
</dbReference>
<protein>
    <recommendedName>
        <fullName evidence="9">Anthranilate phosphoribosyltransferase</fullName>
        <ecNumber evidence="9">2.4.2.18</ecNumber>
    </recommendedName>
</protein>
<feature type="binding site" evidence="9">
    <location>
        <position position="226"/>
    </location>
    <ligand>
        <name>Mg(2+)</name>
        <dbReference type="ChEBI" id="CHEBI:18420"/>
        <label>2</label>
    </ligand>
</feature>
<evidence type="ECO:0000256" key="8">
    <source>
        <dbReference type="ARBA" id="ARBA00061188"/>
    </source>
</evidence>
<comment type="caution">
    <text evidence="9">Lacks conserved residue(s) required for the propagation of feature annotation.</text>
</comment>
<dbReference type="STRING" id="665467.SAMN02982931_00986"/>
<comment type="subunit">
    <text evidence="9">Homodimer.</text>
</comment>
<comment type="similarity">
    <text evidence="8">In the C-terminal section; belongs to the anthranilate phosphoribosyltransferase family.</text>
</comment>
<dbReference type="GO" id="GO:0000287">
    <property type="term" value="F:magnesium ion binding"/>
    <property type="evidence" value="ECO:0007669"/>
    <property type="project" value="UniProtKB-UniRule"/>
</dbReference>
<evidence type="ECO:0000256" key="3">
    <source>
        <dbReference type="ARBA" id="ARBA00022676"/>
    </source>
</evidence>
<feature type="binding site" evidence="9">
    <location>
        <position position="81"/>
    </location>
    <ligand>
        <name>anthranilate</name>
        <dbReference type="ChEBI" id="CHEBI:16567"/>
        <label>1</label>
    </ligand>
</feature>
<dbReference type="FunFam" id="3.40.1030.10:FF:000002">
    <property type="entry name" value="Anthranilate phosphoribosyltransferase"/>
    <property type="match status" value="1"/>
</dbReference>
<comment type="pathway">
    <text evidence="1 9">Amino-acid biosynthesis; L-tryptophan biosynthesis; L-tryptophan from chorismate: step 2/5.</text>
</comment>
<comment type="function">
    <text evidence="9">Catalyzes the transfer of the phosphoribosyl group of 5-phosphorylribose-1-pyrophosphate (PRPP) to anthranilate to yield N-(5'-phosphoribosyl)-anthranilate (PRA).</text>
</comment>
<feature type="binding site" evidence="9">
    <location>
        <position position="227"/>
    </location>
    <ligand>
        <name>Mg(2+)</name>
        <dbReference type="ChEBI" id="CHEBI:18420"/>
        <label>1</label>
    </ligand>
</feature>
<feature type="binding site" evidence="9">
    <location>
        <begin position="84"/>
        <end position="85"/>
    </location>
    <ligand>
        <name>5-phospho-alpha-D-ribose 1-diphosphate</name>
        <dbReference type="ChEBI" id="CHEBI:58017"/>
    </ligand>
</feature>
<gene>
    <name evidence="9" type="primary">trpD</name>
    <name evidence="12" type="ORF">SAMN02982931_00986</name>
</gene>
<dbReference type="Gene3D" id="3.40.1030.10">
    <property type="entry name" value="Nucleoside phosphorylase/phosphoribosyltransferase catalytic domain"/>
    <property type="match status" value="1"/>
</dbReference>
<evidence type="ECO:0000256" key="5">
    <source>
        <dbReference type="ARBA" id="ARBA00022822"/>
    </source>
</evidence>
<sequence>MPDLKATIGKVAAGETLSREESRDAFDIIMSGEASPPQIAAFLTALRLRGETVDEIAGAVSTMRAKMTPVAAPADAIDVVGTGGDASGSYNISTTAAFVVAGAGVPVAKHGNRALTSKSGAADTLAALGVNIELTPDQIGACVRDAGIGFMFAPAHHAAMKHVGPVRAELGFRTIFNLIGPLSNPASVKRYLLGVYSPDWVEPLANVLGSLGAERAWVVHGDGGLDEISPSGETKVASLENGTVTVFTIRPEDADLSPSPVEAIKGGDAAHNAEALRQVLEGATGAYRDTVLLNAGAALVVAGLADDLAGGVAKAAEAIDTGKARERLDRLVAASNG</sequence>
<evidence type="ECO:0000256" key="7">
    <source>
        <dbReference type="ARBA" id="ARBA00052328"/>
    </source>
</evidence>
<dbReference type="EC" id="2.4.2.18" evidence="9"/>
<organism evidence="12 13">
    <name type="scientific">Bauldia litoralis</name>
    <dbReference type="NCBI Taxonomy" id="665467"/>
    <lineage>
        <taxon>Bacteria</taxon>
        <taxon>Pseudomonadati</taxon>
        <taxon>Pseudomonadota</taxon>
        <taxon>Alphaproteobacteria</taxon>
        <taxon>Hyphomicrobiales</taxon>
        <taxon>Kaistiaceae</taxon>
        <taxon>Bauldia</taxon>
    </lineage>
</organism>
<dbReference type="Gene3D" id="1.20.970.10">
    <property type="entry name" value="Transferase, Pyrimidine Nucleoside Phosphorylase, Chain C"/>
    <property type="match status" value="1"/>
</dbReference>
<keyword evidence="5 9" id="KW-0822">Tryptophan biosynthesis</keyword>
<comment type="similarity">
    <text evidence="9">Belongs to the anthranilate phosphoribosyltransferase family.</text>
</comment>
<feature type="binding site" evidence="9">
    <location>
        <position position="167"/>
    </location>
    <ligand>
        <name>anthranilate</name>
        <dbReference type="ChEBI" id="CHEBI:16567"/>
        <label>2</label>
    </ligand>
</feature>
<feature type="binding site" evidence="9">
    <location>
        <position position="93"/>
    </location>
    <ligand>
        <name>Mg(2+)</name>
        <dbReference type="ChEBI" id="CHEBI:18420"/>
        <label>1</label>
    </ligand>
</feature>
<evidence type="ECO:0000256" key="4">
    <source>
        <dbReference type="ARBA" id="ARBA00022679"/>
    </source>
</evidence>
<comment type="catalytic activity">
    <reaction evidence="7 9">
        <text>N-(5-phospho-beta-D-ribosyl)anthranilate + diphosphate = 5-phospho-alpha-D-ribose 1-diphosphate + anthranilate</text>
        <dbReference type="Rhea" id="RHEA:11768"/>
        <dbReference type="ChEBI" id="CHEBI:16567"/>
        <dbReference type="ChEBI" id="CHEBI:18277"/>
        <dbReference type="ChEBI" id="CHEBI:33019"/>
        <dbReference type="ChEBI" id="CHEBI:58017"/>
        <dbReference type="EC" id="2.4.2.18"/>
    </reaction>
</comment>
<dbReference type="InterPro" id="IPR005940">
    <property type="entry name" value="Anthranilate_Pribosyl_Tfrase"/>
</dbReference>
<evidence type="ECO:0000256" key="1">
    <source>
        <dbReference type="ARBA" id="ARBA00004907"/>
    </source>
</evidence>
<feature type="domain" description="Glycosyl transferase family 3 N-terminal" evidence="11">
    <location>
        <begin position="7"/>
        <end position="66"/>
    </location>
</feature>
<dbReference type="PANTHER" id="PTHR43285">
    <property type="entry name" value="ANTHRANILATE PHOSPHORIBOSYLTRANSFERASE"/>
    <property type="match status" value="1"/>
</dbReference>
<dbReference type="RefSeq" id="WP_090875122.1">
    <property type="nucleotide sequence ID" value="NZ_FMXQ01000002.1"/>
</dbReference>
<dbReference type="EMBL" id="FMXQ01000002">
    <property type="protein sequence ID" value="SDB13130.1"/>
    <property type="molecule type" value="Genomic_DNA"/>
</dbReference>
<feature type="domain" description="Glycosyl transferase family 3" evidence="10">
    <location>
        <begin position="75"/>
        <end position="324"/>
    </location>
</feature>
<feature type="binding site" evidence="9">
    <location>
        <begin position="109"/>
        <end position="117"/>
    </location>
    <ligand>
        <name>5-phospho-alpha-D-ribose 1-diphosphate</name>
        <dbReference type="ChEBI" id="CHEBI:58017"/>
    </ligand>
</feature>
<dbReference type="Proteomes" id="UP000199071">
    <property type="component" value="Unassembled WGS sequence"/>
</dbReference>
<dbReference type="NCBIfam" id="TIGR01245">
    <property type="entry name" value="trpD"/>
    <property type="match status" value="1"/>
</dbReference>
<evidence type="ECO:0000256" key="2">
    <source>
        <dbReference type="ARBA" id="ARBA00022605"/>
    </source>
</evidence>
<dbReference type="OrthoDB" id="9806430at2"/>
<dbReference type="InterPro" id="IPR017459">
    <property type="entry name" value="Glycosyl_Trfase_fam3_N_dom"/>
</dbReference>
<keyword evidence="4 9" id="KW-0808">Transferase</keyword>
<dbReference type="AlphaFoldDB" id="A0A1G6AXL1"/>
<feature type="binding site" evidence="9">
    <location>
        <position position="227"/>
    </location>
    <ligand>
        <name>Mg(2+)</name>
        <dbReference type="ChEBI" id="CHEBI:18420"/>
        <label>2</label>
    </ligand>
</feature>
<keyword evidence="2 9" id="KW-0028">Amino-acid biosynthesis</keyword>
<evidence type="ECO:0000313" key="12">
    <source>
        <dbReference type="EMBL" id="SDB13130.1"/>
    </source>
</evidence>
<dbReference type="GO" id="GO:0000162">
    <property type="term" value="P:L-tryptophan biosynthetic process"/>
    <property type="evidence" value="ECO:0007669"/>
    <property type="project" value="UniProtKB-UniRule"/>
</dbReference>
<evidence type="ECO:0000259" key="10">
    <source>
        <dbReference type="Pfam" id="PF00591"/>
    </source>
</evidence>
<keyword evidence="3 9" id="KW-0328">Glycosyltransferase</keyword>
<feature type="binding site" evidence="9">
    <location>
        <position position="81"/>
    </location>
    <ligand>
        <name>5-phospho-alpha-D-ribose 1-diphosphate</name>
        <dbReference type="ChEBI" id="CHEBI:58017"/>
    </ligand>
</feature>
<accession>A0A1G6AXL1</accession>
<dbReference type="PANTHER" id="PTHR43285:SF2">
    <property type="entry name" value="ANTHRANILATE PHOSPHORIBOSYLTRANSFERASE"/>
    <property type="match status" value="1"/>
</dbReference>
<dbReference type="InterPro" id="IPR035902">
    <property type="entry name" value="Nuc_phospho_transferase"/>
</dbReference>
<feature type="binding site" evidence="9">
    <location>
        <begin position="91"/>
        <end position="94"/>
    </location>
    <ligand>
        <name>5-phospho-alpha-D-ribose 1-diphosphate</name>
        <dbReference type="ChEBI" id="CHEBI:58017"/>
    </ligand>
</feature>
<keyword evidence="13" id="KW-1185">Reference proteome</keyword>
<feature type="binding site" evidence="9">
    <location>
        <position position="89"/>
    </location>
    <ligand>
        <name>5-phospho-alpha-D-ribose 1-diphosphate</name>
        <dbReference type="ChEBI" id="CHEBI:58017"/>
    </ligand>
</feature>
<dbReference type="HAMAP" id="MF_00211">
    <property type="entry name" value="TrpD"/>
    <property type="match status" value="1"/>
</dbReference>
<keyword evidence="9" id="KW-0479">Metal-binding</keyword>
<feature type="binding site" evidence="9">
    <location>
        <position position="112"/>
    </location>
    <ligand>
        <name>anthranilate</name>
        <dbReference type="ChEBI" id="CHEBI:16567"/>
        <label>1</label>
    </ligand>
</feature>
<dbReference type="Pfam" id="PF00591">
    <property type="entry name" value="Glycos_transf_3"/>
    <property type="match status" value="1"/>
</dbReference>
<feature type="binding site" evidence="9">
    <location>
        <position position="121"/>
    </location>
    <ligand>
        <name>5-phospho-alpha-D-ribose 1-diphosphate</name>
        <dbReference type="ChEBI" id="CHEBI:58017"/>
    </ligand>
</feature>
<dbReference type="Pfam" id="PF02885">
    <property type="entry name" value="Glycos_trans_3N"/>
    <property type="match status" value="1"/>
</dbReference>